<sequence>MSARHRPVSWTPAKRLYDAALLLGILGYLLAFLHLAPRFSGQELDGQSLAMRAYGSCAFLLLSAALAIGPLARLAPAALPLLYNRRHLGVLTFLVALAHALEVLGWYFAYSPVPPLVALLSSEPAPGLALGLPFLPPGILALLILFALAATSHDFFLSFLTPAAWKALHMAIYPAYALVVAHIAFGALQDASSPGLTALLLACAALVAGLHLAAALRQRGVERAQRALGAAPWLRVGPADAVPEGAGLVVHPPEGEAVAIFRHQGRLSAVTNLCAHQNGPLGEGRVVDGCITCPWHGFQYRLEDGCAPPPYTEKLATYRLALEGATLLLDPRPNPPGTRVEPLALPGPVATAAEAGGFFIGWSGTLPPALRRLAGGALAATLLGLPGLGLLMGLAAGDPAGPAFATVPGSPPRLDLPEPAALRGLVIDGPYPLLHLPASGPAGRGRTLLLASEGKLGASEEVRALHGRLVAAEGAVLRRGDIEMLVLGAPLVPLEDTAPLPPAEPLGRWRIQGEICDGKCAAGGMRPGTGIAHRACATLCLDGALPAVFVATRPVAGHAFLLLGDAAGGPALPAFRHLVGHRVTLEGEVTRLGDLLVFRAERP</sequence>
<protein>
    <submittedName>
        <fullName evidence="7">Rieske 2Fe-2S domain-containing protein</fullName>
    </submittedName>
</protein>
<evidence type="ECO:0000313" key="8">
    <source>
        <dbReference type="Proteomes" id="UP001595420"/>
    </source>
</evidence>
<evidence type="ECO:0000313" key="7">
    <source>
        <dbReference type="EMBL" id="MFC3000462.1"/>
    </source>
</evidence>
<evidence type="ECO:0000256" key="4">
    <source>
        <dbReference type="ARBA" id="ARBA00023136"/>
    </source>
</evidence>
<dbReference type="Pfam" id="PF01794">
    <property type="entry name" value="Ferric_reduct"/>
    <property type="match status" value="1"/>
</dbReference>
<organism evidence="7 8">
    <name type="scientific">Falsiroseomonas tokyonensis</name>
    <dbReference type="NCBI Taxonomy" id="430521"/>
    <lineage>
        <taxon>Bacteria</taxon>
        <taxon>Pseudomonadati</taxon>
        <taxon>Pseudomonadota</taxon>
        <taxon>Alphaproteobacteria</taxon>
        <taxon>Acetobacterales</taxon>
        <taxon>Roseomonadaceae</taxon>
        <taxon>Falsiroseomonas</taxon>
    </lineage>
</organism>
<feature type="transmembrane region" description="Helical" evidence="5">
    <location>
        <begin position="171"/>
        <end position="189"/>
    </location>
</feature>
<evidence type="ECO:0000259" key="6">
    <source>
        <dbReference type="PROSITE" id="PS51296"/>
    </source>
</evidence>
<dbReference type="Proteomes" id="UP001595420">
    <property type="component" value="Unassembled WGS sequence"/>
</dbReference>
<dbReference type="PANTHER" id="PTHR21496">
    <property type="entry name" value="FERREDOXIN-RELATED"/>
    <property type="match status" value="1"/>
</dbReference>
<keyword evidence="4 5" id="KW-0472">Membrane</keyword>
<reference evidence="8" key="1">
    <citation type="journal article" date="2019" name="Int. J. Syst. Evol. Microbiol.">
        <title>The Global Catalogue of Microorganisms (GCM) 10K type strain sequencing project: providing services to taxonomists for standard genome sequencing and annotation.</title>
        <authorList>
            <consortium name="The Broad Institute Genomics Platform"/>
            <consortium name="The Broad Institute Genome Sequencing Center for Infectious Disease"/>
            <person name="Wu L."/>
            <person name="Ma J."/>
        </authorList>
    </citation>
    <scope>NUCLEOTIDE SEQUENCE [LARGE SCALE GENOMIC DNA]</scope>
    <source>
        <strain evidence="8">CGMCC 1.16855</strain>
    </source>
</reference>
<evidence type="ECO:0000256" key="5">
    <source>
        <dbReference type="SAM" id="Phobius"/>
    </source>
</evidence>
<comment type="caution">
    <text evidence="7">The sequence shown here is derived from an EMBL/GenBank/DDBJ whole genome shotgun (WGS) entry which is preliminary data.</text>
</comment>
<evidence type="ECO:0000256" key="3">
    <source>
        <dbReference type="ARBA" id="ARBA00022989"/>
    </source>
</evidence>
<feature type="transmembrane region" description="Helical" evidence="5">
    <location>
        <begin position="373"/>
        <end position="396"/>
    </location>
</feature>
<dbReference type="InterPro" id="IPR017941">
    <property type="entry name" value="Rieske_2Fe-2S"/>
</dbReference>
<dbReference type="InterPro" id="IPR013130">
    <property type="entry name" value="Fe3_Rdtase_TM_dom"/>
</dbReference>
<dbReference type="PANTHER" id="PTHR21496:SF23">
    <property type="entry name" value="3-PHENYLPROPIONATE_CINNAMIC ACID DIOXYGENASE FERREDOXIN SUBUNIT"/>
    <property type="match status" value="1"/>
</dbReference>
<dbReference type="PROSITE" id="PS51296">
    <property type="entry name" value="RIESKE"/>
    <property type="match status" value="1"/>
</dbReference>
<feature type="transmembrane region" description="Helical" evidence="5">
    <location>
        <begin position="195"/>
        <end position="216"/>
    </location>
</feature>
<feature type="domain" description="Rieske" evidence="6">
    <location>
        <begin position="233"/>
        <end position="329"/>
    </location>
</feature>
<comment type="subcellular location">
    <subcellularLocation>
        <location evidence="1">Membrane</location>
        <topology evidence="1">Multi-pass membrane protein</topology>
    </subcellularLocation>
</comment>
<feature type="transmembrane region" description="Helical" evidence="5">
    <location>
        <begin position="53"/>
        <end position="76"/>
    </location>
</feature>
<keyword evidence="8" id="KW-1185">Reference proteome</keyword>
<dbReference type="RefSeq" id="WP_216836557.1">
    <property type="nucleotide sequence ID" value="NZ_JAFNJS010000003.1"/>
</dbReference>
<keyword evidence="2 5" id="KW-0812">Transmembrane</keyword>
<accession>A0ABV7BS76</accession>
<dbReference type="CDD" id="cd03467">
    <property type="entry name" value="Rieske"/>
    <property type="match status" value="1"/>
</dbReference>
<feature type="transmembrane region" description="Helical" evidence="5">
    <location>
        <begin position="88"/>
        <end position="108"/>
    </location>
</feature>
<evidence type="ECO:0000256" key="1">
    <source>
        <dbReference type="ARBA" id="ARBA00004141"/>
    </source>
</evidence>
<name>A0ABV7BS76_9PROT</name>
<gene>
    <name evidence="7" type="ORF">ACFOD3_11200</name>
</gene>
<dbReference type="EMBL" id="JBHRSB010000003">
    <property type="protein sequence ID" value="MFC3000462.1"/>
    <property type="molecule type" value="Genomic_DNA"/>
</dbReference>
<evidence type="ECO:0000256" key="2">
    <source>
        <dbReference type="ARBA" id="ARBA00022692"/>
    </source>
</evidence>
<keyword evidence="3 5" id="KW-1133">Transmembrane helix</keyword>
<feature type="transmembrane region" description="Helical" evidence="5">
    <location>
        <begin position="128"/>
        <end position="150"/>
    </location>
</feature>
<proteinExistence type="predicted"/>
<feature type="transmembrane region" description="Helical" evidence="5">
    <location>
        <begin position="16"/>
        <end position="33"/>
    </location>
</feature>
<dbReference type="Pfam" id="PF00355">
    <property type="entry name" value="Rieske"/>
    <property type="match status" value="1"/>
</dbReference>